<evidence type="ECO:0000256" key="1">
    <source>
        <dbReference type="ARBA" id="ARBA00010062"/>
    </source>
</evidence>
<gene>
    <name evidence="6" type="ORF">D9R14_10250</name>
</gene>
<feature type="domain" description="Leucine-binding protein" evidence="5">
    <location>
        <begin position="29"/>
        <end position="363"/>
    </location>
</feature>
<dbReference type="RefSeq" id="WP_121623234.1">
    <property type="nucleotide sequence ID" value="NZ_JACIIW010000005.1"/>
</dbReference>
<keyword evidence="2 4" id="KW-0732">Signal</keyword>
<protein>
    <submittedName>
        <fullName evidence="6">ABC transporter substrate-binding protein</fullName>
    </submittedName>
</protein>
<feature type="signal peptide" evidence="4">
    <location>
        <begin position="1"/>
        <end position="24"/>
    </location>
</feature>
<dbReference type="Proteomes" id="UP000269692">
    <property type="component" value="Unassembled WGS sequence"/>
</dbReference>
<keyword evidence="3" id="KW-0029">Amino-acid transport</keyword>
<dbReference type="Pfam" id="PF13458">
    <property type="entry name" value="Peripla_BP_6"/>
    <property type="match status" value="1"/>
</dbReference>
<dbReference type="InterPro" id="IPR028081">
    <property type="entry name" value="Leu-bd"/>
</dbReference>
<sequence>MSRFRVKSAWIAALSLAIMGSAGAADEPFRIGVIDDMSGTYSGNGGPGTVLATTMAVEDFGGSVLGRKIEVIQADHQGKPDIGSTQARQFIDTRGVKVILPGGSSSVGLAVQAIARERGITTLVSGGYAPNFSGDQCSPYGTQWAPSTAELARSVARGVVETGGNRWFFIVADYVFGQTLASDAGKAVKAAGGQVLGEVKHPLNSVDLSSPLLAAESSGANVIGVANAGPDLVNTVKQSKEFGVKAKLATMLVFENNVTALGLDAAQGLRLAANFYWDLNPETRAWSKRFMERNGGKVPTMGHALAYVATTHYLKAVAAAKTDDPTIIATTMRAMPITGNIIQNPKIQANGRVVSDMHVFEVKSPAESRGPADMYKLLATLPSDGLFIPAAESGCRHLIGQ</sequence>
<keyword evidence="7" id="KW-1185">Reference proteome</keyword>
<dbReference type="EMBL" id="RCTF01000007">
    <property type="protein sequence ID" value="RLP78641.1"/>
    <property type="molecule type" value="Genomic_DNA"/>
</dbReference>
<evidence type="ECO:0000313" key="6">
    <source>
        <dbReference type="EMBL" id="RLP78641.1"/>
    </source>
</evidence>
<evidence type="ECO:0000259" key="5">
    <source>
        <dbReference type="Pfam" id="PF13458"/>
    </source>
</evidence>
<dbReference type="Gene3D" id="3.40.50.2300">
    <property type="match status" value="2"/>
</dbReference>
<evidence type="ECO:0000256" key="2">
    <source>
        <dbReference type="ARBA" id="ARBA00022729"/>
    </source>
</evidence>
<dbReference type="SUPFAM" id="SSF53822">
    <property type="entry name" value="Periplasmic binding protein-like I"/>
    <property type="match status" value="1"/>
</dbReference>
<accession>A0A3L7AG61</accession>
<organism evidence="6 7">
    <name type="scientific">Xanthobacter tagetidis</name>
    <dbReference type="NCBI Taxonomy" id="60216"/>
    <lineage>
        <taxon>Bacteria</taxon>
        <taxon>Pseudomonadati</taxon>
        <taxon>Pseudomonadota</taxon>
        <taxon>Alphaproteobacteria</taxon>
        <taxon>Hyphomicrobiales</taxon>
        <taxon>Xanthobacteraceae</taxon>
        <taxon>Xanthobacter</taxon>
    </lineage>
</organism>
<evidence type="ECO:0000256" key="4">
    <source>
        <dbReference type="SAM" id="SignalP"/>
    </source>
</evidence>
<evidence type="ECO:0000256" key="3">
    <source>
        <dbReference type="ARBA" id="ARBA00022970"/>
    </source>
</evidence>
<reference evidence="6 7" key="1">
    <citation type="submission" date="2018-10" db="EMBL/GenBank/DDBJ databases">
        <title>Xanthobacter tagetidis genome sequencing and assembly.</title>
        <authorList>
            <person name="Maclea K.S."/>
            <person name="Goen A.E."/>
            <person name="Fatima S.A."/>
        </authorList>
    </citation>
    <scope>NUCLEOTIDE SEQUENCE [LARGE SCALE GENOMIC DNA]</scope>
    <source>
        <strain evidence="6 7">ATCC 700314</strain>
    </source>
</reference>
<proteinExistence type="inferred from homology"/>
<dbReference type="CDD" id="cd06327">
    <property type="entry name" value="PBP1_SBP-like"/>
    <property type="match status" value="1"/>
</dbReference>
<dbReference type="GO" id="GO:0006865">
    <property type="term" value="P:amino acid transport"/>
    <property type="evidence" value="ECO:0007669"/>
    <property type="project" value="UniProtKB-KW"/>
</dbReference>
<name>A0A3L7AG61_9HYPH</name>
<dbReference type="InterPro" id="IPR051010">
    <property type="entry name" value="BCAA_transport"/>
</dbReference>
<comment type="caution">
    <text evidence="6">The sequence shown here is derived from an EMBL/GenBank/DDBJ whole genome shotgun (WGS) entry which is preliminary data.</text>
</comment>
<feature type="chain" id="PRO_5018149433" evidence="4">
    <location>
        <begin position="25"/>
        <end position="401"/>
    </location>
</feature>
<evidence type="ECO:0000313" key="7">
    <source>
        <dbReference type="Proteomes" id="UP000269692"/>
    </source>
</evidence>
<dbReference type="PANTHER" id="PTHR30483:SF6">
    <property type="entry name" value="PERIPLASMIC BINDING PROTEIN OF ABC TRANSPORTER FOR NATURAL AMINO ACIDS"/>
    <property type="match status" value="1"/>
</dbReference>
<dbReference type="PANTHER" id="PTHR30483">
    <property type="entry name" value="LEUCINE-SPECIFIC-BINDING PROTEIN"/>
    <property type="match status" value="1"/>
</dbReference>
<comment type="similarity">
    <text evidence="1">Belongs to the leucine-binding protein family.</text>
</comment>
<dbReference type="InterPro" id="IPR028082">
    <property type="entry name" value="Peripla_BP_I"/>
</dbReference>
<dbReference type="AlphaFoldDB" id="A0A3L7AG61"/>
<keyword evidence="3" id="KW-0813">Transport</keyword>
<dbReference type="OrthoDB" id="7974208at2"/>